<protein>
    <submittedName>
        <fullName evidence="1">Uncharacterized protein</fullName>
    </submittedName>
</protein>
<organism evidence="1 2">
    <name type="scientific">Chiloscyllium punctatum</name>
    <name type="common">Brownbanded bambooshark</name>
    <name type="synonym">Hemiscyllium punctatum</name>
    <dbReference type="NCBI Taxonomy" id="137246"/>
    <lineage>
        <taxon>Eukaryota</taxon>
        <taxon>Metazoa</taxon>
        <taxon>Chordata</taxon>
        <taxon>Craniata</taxon>
        <taxon>Vertebrata</taxon>
        <taxon>Chondrichthyes</taxon>
        <taxon>Elasmobranchii</taxon>
        <taxon>Galeomorphii</taxon>
        <taxon>Galeoidea</taxon>
        <taxon>Orectolobiformes</taxon>
        <taxon>Hemiscylliidae</taxon>
        <taxon>Chiloscyllium</taxon>
    </lineage>
</organism>
<evidence type="ECO:0000313" key="1">
    <source>
        <dbReference type="EMBL" id="GCC44199.1"/>
    </source>
</evidence>
<reference evidence="1 2" key="1">
    <citation type="journal article" date="2018" name="Nat. Ecol. Evol.">
        <title>Shark genomes provide insights into elasmobranch evolution and the origin of vertebrates.</title>
        <authorList>
            <person name="Hara Y"/>
            <person name="Yamaguchi K"/>
            <person name="Onimaru K"/>
            <person name="Kadota M"/>
            <person name="Koyanagi M"/>
            <person name="Keeley SD"/>
            <person name="Tatsumi K"/>
            <person name="Tanaka K"/>
            <person name="Motone F"/>
            <person name="Kageyama Y"/>
            <person name="Nozu R"/>
            <person name="Adachi N"/>
            <person name="Nishimura O"/>
            <person name="Nakagawa R"/>
            <person name="Tanegashima C"/>
            <person name="Kiyatake I"/>
            <person name="Matsumoto R"/>
            <person name="Murakumo K"/>
            <person name="Nishida K"/>
            <person name="Terakita A"/>
            <person name="Kuratani S"/>
            <person name="Sato K"/>
            <person name="Hyodo S Kuraku.S."/>
        </authorList>
    </citation>
    <scope>NUCLEOTIDE SEQUENCE [LARGE SCALE GENOMIC DNA]</scope>
</reference>
<keyword evidence="2" id="KW-1185">Reference proteome</keyword>
<dbReference type="AlphaFoldDB" id="A0A401TNJ9"/>
<comment type="caution">
    <text evidence="1">The sequence shown here is derived from an EMBL/GenBank/DDBJ whole genome shotgun (WGS) entry which is preliminary data.</text>
</comment>
<sequence length="112" mass="12680">MSRFSLHAITQKLQFSSGEEDEEVVEAKLSDFLRVQDEKASASRRTCVSPFSRFPVGAEVVPLSGERRRTRGPRTRLPGRSECPETPIDCMNWRKLRLCDTPYTPKVGPLTV</sequence>
<name>A0A401TNJ9_CHIPU</name>
<gene>
    <name evidence="1" type="ORF">chiPu_0028355</name>
</gene>
<proteinExistence type="predicted"/>
<accession>A0A401TNJ9</accession>
<dbReference type="Proteomes" id="UP000287033">
    <property type="component" value="Unassembled WGS sequence"/>
</dbReference>
<evidence type="ECO:0000313" key="2">
    <source>
        <dbReference type="Proteomes" id="UP000287033"/>
    </source>
</evidence>
<dbReference type="EMBL" id="BEZZ01129887">
    <property type="protein sequence ID" value="GCC44199.1"/>
    <property type="molecule type" value="Genomic_DNA"/>
</dbReference>